<evidence type="ECO:0000313" key="2">
    <source>
        <dbReference type="Proteomes" id="UP000015105"/>
    </source>
</evidence>
<dbReference type="Proteomes" id="UP000015105">
    <property type="component" value="Chromosome 6D"/>
</dbReference>
<reference evidence="1" key="4">
    <citation type="submission" date="2019-03" db="UniProtKB">
        <authorList>
            <consortium name="EnsemblPlants"/>
        </authorList>
    </citation>
    <scope>IDENTIFICATION</scope>
</reference>
<reference evidence="2" key="1">
    <citation type="journal article" date="2014" name="Science">
        <title>Ancient hybridizations among the ancestral genomes of bread wheat.</title>
        <authorList>
            <consortium name="International Wheat Genome Sequencing Consortium,"/>
            <person name="Marcussen T."/>
            <person name="Sandve S.R."/>
            <person name="Heier L."/>
            <person name="Spannagl M."/>
            <person name="Pfeifer M."/>
            <person name="Jakobsen K.S."/>
            <person name="Wulff B.B."/>
            <person name="Steuernagel B."/>
            <person name="Mayer K.F."/>
            <person name="Olsen O.A."/>
        </authorList>
    </citation>
    <scope>NUCLEOTIDE SEQUENCE [LARGE SCALE GENOMIC DNA]</scope>
    <source>
        <strain evidence="2">cv. AL8/78</strain>
    </source>
</reference>
<proteinExistence type="predicted"/>
<accession>A0A453PMP9</accession>
<reference evidence="1" key="5">
    <citation type="journal article" date="2021" name="G3 (Bethesda)">
        <title>Aegilops tauschii genome assembly Aet v5.0 features greater sequence contiguity and improved annotation.</title>
        <authorList>
            <person name="Wang L."/>
            <person name="Zhu T."/>
            <person name="Rodriguez J.C."/>
            <person name="Deal K.R."/>
            <person name="Dubcovsky J."/>
            <person name="McGuire P.E."/>
            <person name="Lux T."/>
            <person name="Spannagl M."/>
            <person name="Mayer K.F.X."/>
            <person name="Baldrich P."/>
            <person name="Meyers B.C."/>
            <person name="Huo N."/>
            <person name="Gu Y.Q."/>
            <person name="Zhou H."/>
            <person name="Devos K.M."/>
            <person name="Bennetzen J.L."/>
            <person name="Unver T."/>
            <person name="Budak H."/>
            <person name="Gulick P.J."/>
            <person name="Galiba G."/>
            <person name="Kalapos B."/>
            <person name="Nelson D.R."/>
            <person name="Li P."/>
            <person name="You F.M."/>
            <person name="Luo M.C."/>
            <person name="Dvorak J."/>
        </authorList>
    </citation>
    <scope>NUCLEOTIDE SEQUENCE [LARGE SCALE GENOMIC DNA]</scope>
    <source>
        <strain evidence="1">cv. AL8/78</strain>
    </source>
</reference>
<name>A0A453PMP9_AEGTS</name>
<organism evidence="1 2">
    <name type="scientific">Aegilops tauschii subsp. strangulata</name>
    <name type="common">Goatgrass</name>
    <dbReference type="NCBI Taxonomy" id="200361"/>
    <lineage>
        <taxon>Eukaryota</taxon>
        <taxon>Viridiplantae</taxon>
        <taxon>Streptophyta</taxon>
        <taxon>Embryophyta</taxon>
        <taxon>Tracheophyta</taxon>
        <taxon>Spermatophyta</taxon>
        <taxon>Magnoliopsida</taxon>
        <taxon>Liliopsida</taxon>
        <taxon>Poales</taxon>
        <taxon>Poaceae</taxon>
        <taxon>BOP clade</taxon>
        <taxon>Pooideae</taxon>
        <taxon>Triticodae</taxon>
        <taxon>Triticeae</taxon>
        <taxon>Triticinae</taxon>
        <taxon>Aegilops</taxon>
    </lineage>
</organism>
<dbReference type="EnsemblPlants" id="AET6Gv20784400.9">
    <property type="protein sequence ID" value="AET6Gv20784400.9"/>
    <property type="gene ID" value="AET6Gv20784400"/>
</dbReference>
<reference evidence="1" key="3">
    <citation type="journal article" date="2017" name="Nature">
        <title>Genome sequence of the progenitor of the wheat D genome Aegilops tauschii.</title>
        <authorList>
            <person name="Luo M.C."/>
            <person name="Gu Y.Q."/>
            <person name="Puiu D."/>
            <person name="Wang H."/>
            <person name="Twardziok S.O."/>
            <person name="Deal K.R."/>
            <person name="Huo N."/>
            <person name="Zhu T."/>
            <person name="Wang L."/>
            <person name="Wang Y."/>
            <person name="McGuire P.E."/>
            <person name="Liu S."/>
            <person name="Long H."/>
            <person name="Ramasamy R.K."/>
            <person name="Rodriguez J.C."/>
            <person name="Van S.L."/>
            <person name="Yuan L."/>
            <person name="Wang Z."/>
            <person name="Xia Z."/>
            <person name="Xiao L."/>
            <person name="Anderson O.D."/>
            <person name="Ouyang S."/>
            <person name="Liang Y."/>
            <person name="Zimin A.V."/>
            <person name="Pertea G."/>
            <person name="Qi P."/>
            <person name="Bennetzen J.L."/>
            <person name="Dai X."/>
            <person name="Dawson M.W."/>
            <person name="Muller H.G."/>
            <person name="Kugler K."/>
            <person name="Rivarola-Duarte L."/>
            <person name="Spannagl M."/>
            <person name="Mayer K.F.X."/>
            <person name="Lu F.H."/>
            <person name="Bevan M.W."/>
            <person name="Leroy P."/>
            <person name="Li P."/>
            <person name="You F.M."/>
            <person name="Sun Q."/>
            <person name="Liu Z."/>
            <person name="Lyons E."/>
            <person name="Wicker T."/>
            <person name="Salzberg S.L."/>
            <person name="Devos K.M."/>
            <person name="Dvorak J."/>
        </authorList>
    </citation>
    <scope>NUCLEOTIDE SEQUENCE [LARGE SCALE GENOMIC DNA]</scope>
    <source>
        <strain evidence="1">cv. AL8/78</strain>
    </source>
</reference>
<evidence type="ECO:0000313" key="1">
    <source>
        <dbReference type="EnsemblPlants" id="AET6Gv20784400.9"/>
    </source>
</evidence>
<dbReference type="AlphaFoldDB" id="A0A453PMP9"/>
<protein>
    <submittedName>
        <fullName evidence="1">Uncharacterized protein</fullName>
    </submittedName>
</protein>
<reference evidence="2" key="2">
    <citation type="journal article" date="2017" name="Nat. Plants">
        <title>The Aegilops tauschii genome reveals multiple impacts of transposons.</title>
        <authorList>
            <person name="Zhao G."/>
            <person name="Zou C."/>
            <person name="Li K."/>
            <person name="Wang K."/>
            <person name="Li T."/>
            <person name="Gao L."/>
            <person name="Zhang X."/>
            <person name="Wang H."/>
            <person name="Yang Z."/>
            <person name="Liu X."/>
            <person name="Jiang W."/>
            <person name="Mao L."/>
            <person name="Kong X."/>
            <person name="Jiao Y."/>
            <person name="Jia J."/>
        </authorList>
    </citation>
    <scope>NUCLEOTIDE SEQUENCE [LARGE SCALE GENOMIC DNA]</scope>
    <source>
        <strain evidence="2">cv. AL8/78</strain>
    </source>
</reference>
<dbReference type="Gramene" id="AET6Gv20784400.9">
    <property type="protein sequence ID" value="AET6Gv20784400.9"/>
    <property type="gene ID" value="AET6Gv20784400"/>
</dbReference>
<keyword evidence="2" id="KW-1185">Reference proteome</keyword>
<sequence length="61" mass="6681">RSIGREAREGQVGAARIAQVGEGGWRYDDDTTPAPLSLYREKELNLNAMEYNQEGAIGNEG</sequence>